<gene>
    <name evidence="5" type="ORF">PEVE_00023217</name>
</gene>
<dbReference type="PROSITE" id="PS50923">
    <property type="entry name" value="SUSHI"/>
    <property type="match status" value="1"/>
</dbReference>
<dbReference type="SUPFAM" id="SSF49785">
    <property type="entry name" value="Galactose-binding domain-like"/>
    <property type="match status" value="1"/>
</dbReference>
<proteinExistence type="predicted"/>
<dbReference type="PROSITE" id="PS50022">
    <property type="entry name" value="FA58C_3"/>
    <property type="match status" value="1"/>
</dbReference>
<feature type="non-terminal residue" evidence="5">
    <location>
        <position position="1"/>
    </location>
</feature>
<reference evidence="5 6" key="1">
    <citation type="submission" date="2022-05" db="EMBL/GenBank/DDBJ databases">
        <authorList>
            <consortium name="Genoscope - CEA"/>
            <person name="William W."/>
        </authorList>
    </citation>
    <scope>NUCLEOTIDE SEQUENCE [LARGE SCALE GENOMIC DNA]</scope>
</reference>
<name>A0ABN8SLY0_9CNID</name>
<dbReference type="Gene3D" id="2.60.120.260">
    <property type="entry name" value="Galactose-binding domain-like"/>
    <property type="match status" value="1"/>
</dbReference>
<evidence type="ECO:0000259" key="4">
    <source>
        <dbReference type="PROSITE" id="PS50923"/>
    </source>
</evidence>
<dbReference type="Proteomes" id="UP001159427">
    <property type="component" value="Unassembled WGS sequence"/>
</dbReference>
<dbReference type="SUPFAM" id="SSF57535">
    <property type="entry name" value="Complement control module/SCR domain"/>
    <property type="match status" value="2"/>
</dbReference>
<feature type="domain" description="Sushi" evidence="4">
    <location>
        <begin position="58"/>
        <end position="114"/>
    </location>
</feature>
<comment type="caution">
    <text evidence="2">Lacks conserved residue(s) required for the propagation of feature annotation.</text>
</comment>
<feature type="domain" description="F5/8 type C" evidence="3">
    <location>
        <begin position="112"/>
        <end position="257"/>
    </location>
</feature>
<dbReference type="PANTHER" id="PTHR24543">
    <property type="entry name" value="MULTICOPPER OXIDASE-RELATED"/>
    <property type="match status" value="1"/>
</dbReference>
<dbReference type="InterPro" id="IPR008979">
    <property type="entry name" value="Galactose-bd-like_sf"/>
</dbReference>
<dbReference type="PROSITE" id="PS01286">
    <property type="entry name" value="FA58C_2"/>
    <property type="match status" value="1"/>
</dbReference>
<dbReference type="InterPro" id="IPR035976">
    <property type="entry name" value="Sushi/SCR/CCP_sf"/>
</dbReference>
<accession>A0ABN8SLY0</accession>
<dbReference type="Gene3D" id="2.10.70.10">
    <property type="entry name" value="Complement Module, domain 1"/>
    <property type="match status" value="2"/>
</dbReference>
<dbReference type="InterPro" id="IPR000421">
    <property type="entry name" value="FA58C"/>
</dbReference>
<dbReference type="CDD" id="cd00033">
    <property type="entry name" value="CCP"/>
    <property type="match status" value="2"/>
</dbReference>
<evidence type="ECO:0000256" key="2">
    <source>
        <dbReference type="PROSITE-ProRule" id="PRU00302"/>
    </source>
</evidence>
<organism evidence="5 6">
    <name type="scientific">Porites evermanni</name>
    <dbReference type="NCBI Taxonomy" id="104178"/>
    <lineage>
        <taxon>Eukaryota</taxon>
        <taxon>Metazoa</taxon>
        <taxon>Cnidaria</taxon>
        <taxon>Anthozoa</taxon>
        <taxon>Hexacorallia</taxon>
        <taxon>Scleractinia</taxon>
        <taxon>Fungiina</taxon>
        <taxon>Poritidae</taxon>
        <taxon>Porites</taxon>
    </lineage>
</organism>
<evidence type="ECO:0000313" key="6">
    <source>
        <dbReference type="Proteomes" id="UP001159427"/>
    </source>
</evidence>
<dbReference type="InterPro" id="IPR000436">
    <property type="entry name" value="Sushi_SCR_CCP_dom"/>
</dbReference>
<comment type="caution">
    <text evidence="5">The sequence shown here is derived from an EMBL/GenBank/DDBJ whole genome shotgun (WGS) entry which is preliminary data.</text>
</comment>
<dbReference type="CDD" id="cd00057">
    <property type="entry name" value="FA58C"/>
    <property type="match status" value="1"/>
</dbReference>
<keyword evidence="6" id="KW-1185">Reference proteome</keyword>
<dbReference type="Pfam" id="PF00754">
    <property type="entry name" value="F5_F8_type_C"/>
    <property type="match status" value="1"/>
</dbReference>
<evidence type="ECO:0000256" key="1">
    <source>
        <dbReference type="ARBA" id="ARBA00023157"/>
    </source>
</evidence>
<dbReference type="SMART" id="SM00032">
    <property type="entry name" value="CCP"/>
    <property type="match status" value="2"/>
</dbReference>
<dbReference type="EMBL" id="CALNXI010003081">
    <property type="protein sequence ID" value="CAH3192084.1"/>
    <property type="molecule type" value="Genomic_DNA"/>
</dbReference>
<dbReference type="Pfam" id="PF00084">
    <property type="entry name" value="Sushi"/>
    <property type="match status" value="1"/>
</dbReference>
<keyword evidence="2" id="KW-0768">Sushi</keyword>
<protein>
    <submittedName>
        <fullName evidence="5">Uncharacterized protein</fullName>
    </submittedName>
</protein>
<evidence type="ECO:0000313" key="5">
    <source>
        <dbReference type="EMBL" id="CAH3192084.1"/>
    </source>
</evidence>
<dbReference type="SMART" id="SM00231">
    <property type="entry name" value="FA58C"/>
    <property type="match status" value="1"/>
</dbReference>
<sequence length="391" mass="44113">CQRPVIPQNGWLIGINFAHGGDVRIVCKFKNGTLDLRRSSKITCNHGVWSGPIPSCEASCAPLKAPRDGKIQNNDIKHSTLVFFSCNDGFQMNGSRILKCIDGKWNGSAPTCKECGRALGMENYDIKDSRITSPARRYFRRQPSHARLNGNYSWCALGKTYLQIDLGKDYKVTSIATQGGSMDTGHKWVKQYKVAFYAGATRVMYSESGLEKSIRGNRDAFSVVKYQLKEPFVTRKLHISPGWQPQPFCLRVEIYGCNPNPECILPGSMFWGLWSRNDNSLNYYRAFITGITASHINFLLQINNAQRRSYKRTEPVLVIDEIPEMKEISVNSSVIAVHNPSMPEWYRAGNVTGTNEGLSFVTVRFKNGDQKPVPLNQLRLVKRPKFCVDKV</sequence>
<dbReference type="PANTHER" id="PTHR24543:SF291">
    <property type="entry name" value="SMOKE ALARM, ISOFORM D"/>
    <property type="match status" value="1"/>
</dbReference>
<keyword evidence="1" id="KW-1015">Disulfide bond</keyword>
<evidence type="ECO:0000259" key="3">
    <source>
        <dbReference type="PROSITE" id="PS50022"/>
    </source>
</evidence>